<dbReference type="InterPro" id="IPR029052">
    <property type="entry name" value="Metallo-depent_PP-like"/>
</dbReference>
<gene>
    <name evidence="2" type="ORF">H9742_07390</name>
</gene>
<proteinExistence type="predicted"/>
<accession>A0A9D1R767</accession>
<dbReference type="AlphaFoldDB" id="A0A9D1R767"/>
<dbReference type="Gene3D" id="3.60.21.10">
    <property type="match status" value="1"/>
</dbReference>
<dbReference type="EMBL" id="DXGH01000039">
    <property type="protein sequence ID" value="HIW81337.1"/>
    <property type="molecule type" value="Genomic_DNA"/>
</dbReference>
<feature type="domain" description="Calcineurin-like phosphoesterase" evidence="1">
    <location>
        <begin position="51"/>
        <end position="234"/>
    </location>
</feature>
<dbReference type="SUPFAM" id="SSF56300">
    <property type="entry name" value="Metallo-dependent phosphatases"/>
    <property type="match status" value="1"/>
</dbReference>
<dbReference type="GO" id="GO:0016787">
    <property type="term" value="F:hydrolase activity"/>
    <property type="evidence" value="ECO:0007669"/>
    <property type="project" value="InterPro"/>
</dbReference>
<comment type="caution">
    <text evidence="2">The sequence shown here is derived from an EMBL/GenBank/DDBJ whole genome shotgun (WGS) entry which is preliminary data.</text>
</comment>
<organism evidence="2 3">
    <name type="scientific">Candidatus Acetatifactor stercoripullorum</name>
    <dbReference type="NCBI Taxonomy" id="2838414"/>
    <lineage>
        <taxon>Bacteria</taxon>
        <taxon>Bacillati</taxon>
        <taxon>Bacillota</taxon>
        <taxon>Clostridia</taxon>
        <taxon>Lachnospirales</taxon>
        <taxon>Lachnospiraceae</taxon>
        <taxon>Acetatifactor</taxon>
    </lineage>
</organism>
<evidence type="ECO:0000259" key="1">
    <source>
        <dbReference type="Pfam" id="PF00149"/>
    </source>
</evidence>
<reference evidence="2" key="2">
    <citation type="submission" date="2021-04" db="EMBL/GenBank/DDBJ databases">
        <authorList>
            <person name="Gilroy R."/>
        </authorList>
    </citation>
    <scope>NUCLEOTIDE SEQUENCE</scope>
    <source>
        <strain evidence="2">CHK195-6426</strain>
    </source>
</reference>
<evidence type="ECO:0000313" key="3">
    <source>
        <dbReference type="Proteomes" id="UP000824265"/>
    </source>
</evidence>
<dbReference type="Proteomes" id="UP000824265">
    <property type="component" value="Unassembled WGS sequence"/>
</dbReference>
<dbReference type="Pfam" id="PF00149">
    <property type="entry name" value="Metallophos"/>
    <property type="match status" value="1"/>
</dbReference>
<name>A0A9D1R767_9FIRM</name>
<protein>
    <submittedName>
        <fullName evidence="2">Metallophosphoesterase family protein</fullName>
    </submittedName>
</protein>
<dbReference type="InterPro" id="IPR004843">
    <property type="entry name" value="Calcineurin-like_PHP"/>
</dbReference>
<reference evidence="2" key="1">
    <citation type="journal article" date="2021" name="PeerJ">
        <title>Extensive microbial diversity within the chicken gut microbiome revealed by metagenomics and culture.</title>
        <authorList>
            <person name="Gilroy R."/>
            <person name="Ravi A."/>
            <person name="Getino M."/>
            <person name="Pursley I."/>
            <person name="Horton D.L."/>
            <person name="Alikhan N.F."/>
            <person name="Baker D."/>
            <person name="Gharbi K."/>
            <person name="Hall N."/>
            <person name="Watson M."/>
            <person name="Adriaenssens E.M."/>
            <person name="Foster-Nyarko E."/>
            <person name="Jarju S."/>
            <person name="Secka A."/>
            <person name="Antonio M."/>
            <person name="Oren A."/>
            <person name="Chaudhuri R.R."/>
            <person name="La Ragione R."/>
            <person name="Hildebrand F."/>
            <person name="Pallen M.J."/>
        </authorList>
    </citation>
    <scope>NUCLEOTIDE SEQUENCE</scope>
    <source>
        <strain evidence="2">CHK195-6426</strain>
    </source>
</reference>
<evidence type="ECO:0000313" key="2">
    <source>
        <dbReference type="EMBL" id="HIW81337.1"/>
    </source>
</evidence>
<sequence>MEKKGMNKRLKEAYQNAEHIWIDKGSRLVCMSDCHRGVGNRGDNFLPNQNIFLAALGYYYDLGFSYIELGDGDELWENKKLNRIVDFHSDVFELMACFHAEGRFRMLYGNHDCKKRKGKFLRAHCSQYYCDSEDCQKELFRHIQARESILLKDRISGHEILLLHGHQGDLMNDILWPLTAFLVRFVWRPLELFGVYDPTSAAKNYKKRKKTERRLDRFAGKNQILVLAGHTHRPRLPEPGESFYLNDGSCVHPRGITAMEIEGGRLTLVRWSVMVRHGRSLSVERTVLAGPFFWEDYWKNARMSDSGAEMLP</sequence>